<dbReference type="PROSITE" id="PS00745">
    <property type="entry name" value="RF_PROK_I"/>
    <property type="match status" value="1"/>
</dbReference>
<comment type="caution">
    <text evidence="7">The sequence shown here is derived from an EMBL/GenBank/DDBJ whole genome shotgun (WGS) entry which is preliminary data.</text>
</comment>
<organism evidence="7 8">
    <name type="scientific">Desulfomonile tiedjei</name>
    <dbReference type="NCBI Taxonomy" id="2358"/>
    <lineage>
        <taxon>Bacteria</taxon>
        <taxon>Pseudomonadati</taxon>
        <taxon>Thermodesulfobacteriota</taxon>
        <taxon>Desulfomonilia</taxon>
        <taxon>Desulfomonilales</taxon>
        <taxon>Desulfomonilaceae</taxon>
        <taxon>Desulfomonile</taxon>
    </lineage>
</organism>
<comment type="function">
    <text evidence="4">Peptide chain release factor 2 directs the termination of translation in response to the peptide chain termination codons UGA and UAA.</text>
</comment>
<protein>
    <recommendedName>
        <fullName evidence="4 5">Peptide chain release factor 2</fullName>
        <shortName evidence="4">RF-2</shortName>
    </recommendedName>
</protein>
<dbReference type="NCBIfam" id="TIGR00020">
    <property type="entry name" value="prfB"/>
    <property type="match status" value="1"/>
</dbReference>
<dbReference type="SUPFAM" id="SSF75620">
    <property type="entry name" value="Release factor"/>
    <property type="match status" value="1"/>
</dbReference>
<keyword evidence="4" id="KW-0963">Cytoplasm</keyword>
<dbReference type="InterPro" id="IPR005139">
    <property type="entry name" value="PCRF"/>
</dbReference>
<dbReference type="InterPro" id="IPR004374">
    <property type="entry name" value="PrfB"/>
</dbReference>
<dbReference type="InterPro" id="IPR045853">
    <property type="entry name" value="Pep_chain_release_fac_I_sf"/>
</dbReference>
<evidence type="ECO:0000259" key="6">
    <source>
        <dbReference type="PROSITE" id="PS00745"/>
    </source>
</evidence>
<dbReference type="Gene3D" id="1.20.58.410">
    <property type="entry name" value="Release factor"/>
    <property type="match status" value="1"/>
</dbReference>
<dbReference type="InterPro" id="IPR000352">
    <property type="entry name" value="Pep_chain_release_fac_I"/>
</dbReference>
<dbReference type="Proteomes" id="UP000807825">
    <property type="component" value="Unassembled WGS sequence"/>
</dbReference>
<dbReference type="AlphaFoldDB" id="A0A9D6V2K4"/>
<dbReference type="GO" id="GO:0005737">
    <property type="term" value="C:cytoplasm"/>
    <property type="evidence" value="ECO:0007669"/>
    <property type="project" value="UniProtKB-SubCell"/>
</dbReference>
<evidence type="ECO:0000313" key="8">
    <source>
        <dbReference type="Proteomes" id="UP000807825"/>
    </source>
</evidence>
<proteinExistence type="inferred from homology"/>
<dbReference type="PANTHER" id="PTHR43116:SF3">
    <property type="entry name" value="CLASS I PEPTIDE CHAIN RELEASE FACTOR"/>
    <property type="match status" value="1"/>
</dbReference>
<dbReference type="Pfam" id="PF03462">
    <property type="entry name" value="PCRF"/>
    <property type="match status" value="1"/>
</dbReference>
<dbReference type="HAMAP" id="MF_00094">
    <property type="entry name" value="Rel_fac_2"/>
    <property type="match status" value="1"/>
</dbReference>
<feature type="domain" description="Prokaryotic-type class I peptide chain release factors" evidence="6">
    <location>
        <begin position="227"/>
        <end position="243"/>
    </location>
</feature>
<dbReference type="Gene3D" id="3.30.160.20">
    <property type="match status" value="1"/>
</dbReference>
<reference evidence="7" key="1">
    <citation type="submission" date="2020-07" db="EMBL/GenBank/DDBJ databases">
        <title>Huge and variable diversity of episymbiotic CPR bacteria and DPANN archaea in groundwater ecosystems.</title>
        <authorList>
            <person name="He C.Y."/>
            <person name="Keren R."/>
            <person name="Whittaker M."/>
            <person name="Farag I.F."/>
            <person name="Doudna J."/>
            <person name="Cate J.H.D."/>
            <person name="Banfield J.F."/>
        </authorList>
    </citation>
    <scope>NUCLEOTIDE SEQUENCE</scope>
    <source>
        <strain evidence="7">NC_groundwater_1664_Pr3_B-0.1um_52_9</strain>
    </source>
</reference>
<dbReference type="GO" id="GO:0016149">
    <property type="term" value="F:translation release factor activity, codon specific"/>
    <property type="evidence" value="ECO:0007669"/>
    <property type="project" value="UniProtKB-UniRule"/>
</dbReference>
<keyword evidence="3 4" id="KW-0648">Protein biosynthesis</keyword>
<dbReference type="Gene3D" id="3.30.70.1660">
    <property type="match status" value="1"/>
</dbReference>
<comment type="PTM">
    <text evidence="4">Methylated by PrmC. Methylation increases the termination efficiency of RF2.</text>
</comment>
<feature type="modified residue" description="N5-methylglutamine" evidence="4">
    <location>
        <position position="234"/>
    </location>
</feature>
<evidence type="ECO:0000256" key="2">
    <source>
        <dbReference type="ARBA" id="ARBA00022481"/>
    </source>
</evidence>
<comment type="subcellular location">
    <subcellularLocation>
        <location evidence="4">Cytoplasm</location>
    </subcellularLocation>
</comment>
<gene>
    <name evidence="4 7" type="primary">prfB</name>
    <name evidence="7" type="ORF">HY912_08845</name>
</gene>
<comment type="similarity">
    <text evidence="1 4">Belongs to the prokaryotic/mitochondrial release factor family.</text>
</comment>
<evidence type="ECO:0000256" key="3">
    <source>
        <dbReference type="ARBA" id="ARBA00022917"/>
    </source>
</evidence>
<evidence type="ECO:0000256" key="5">
    <source>
        <dbReference type="NCBIfam" id="TIGR00020"/>
    </source>
</evidence>
<dbReference type="Pfam" id="PF00472">
    <property type="entry name" value="RF-1"/>
    <property type="match status" value="1"/>
</dbReference>
<evidence type="ECO:0000313" key="7">
    <source>
        <dbReference type="EMBL" id="MBI5249588.1"/>
    </source>
</evidence>
<sequence>MNSEVIFDLDAKISRLNELEKTQEDSEFWNNPEAARAILKEQKQISTLVERFLGLDKDLDDTSVLLELALEEDDRSVLKEVEDKLVSIEEHIRGLEIQRLFSRPEDAGYSIVEIHAGAGGTEAQDWAEMILRMYLRWAEREGFKSEILDMLPGEEAGVKSVTFSVEGEYAHGRLKAEIGIHRLVRISPFDANSRRHTSFAAVFVYPSADDDVDIQINEADLKVDTYRASGAGGQHVNKTDSAVRITHLPTGIVVQCQNERSQHKNRAMALKILKSRLYDLEIQRKQEEKESLHKSKKEIAWGSQIRSYVLQPYQMVKDHRTNCEIGNVSAVLDGDINRFIQEYLLVQASEAS</sequence>
<dbReference type="PANTHER" id="PTHR43116">
    <property type="entry name" value="PEPTIDE CHAIN RELEASE FACTOR 2"/>
    <property type="match status" value="1"/>
</dbReference>
<dbReference type="EMBL" id="JACRDE010000238">
    <property type="protein sequence ID" value="MBI5249588.1"/>
    <property type="molecule type" value="Genomic_DNA"/>
</dbReference>
<keyword evidence="2 4" id="KW-0488">Methylation</keyword>
<evidence type="ECO:0000256" key="1">
    <source>
        <dbReference type="ARBA" id="ARBA00010835"/>
    </source>
</evidence>
<accession>A0A9D6V2K4</accession>
<evidence type="ECO:0000256" key="4">
    <source>
        <dbReference type="HAMAP-Rule" id="MF_00094"/>
    </source>
</evidence>
<dbReference type="FunFam" id="3.30.160.20:FF:000010">
    <property type="entry name" value="Peptide chain release factor 2"/>
    <property type="match status" value="1"/>
</dbReference>
<name>A0A9D6V2K4_9BACT</name>
<dbReference type="SMART" id="SM00937">
    <property type="entry name" value="PCRF"/>
    <property type="match status" value="1"/>
</dbReference>